<dbReference type="Proteomes" id="UP000309594">
    <property type="component" value="Unassembled WGS sequence"/>
</dbReference>
<accession>A0A4U1G8V9</accession>
<reference evidence="1 2" key="1">
    <citation type="submission" date="2019-04" db="EMBL/GenBank/DDBJ databases">
        <title>Pedobacter sp. RP-1-16 sp. nov., isolated from Arctic soil.</title>
        <authorList>
            <person name="Dahal R.H."/>
            <person name="Kim D.-U."/>
        </authorList>
    </citation>
    <scope>NUCLEOTIDE SEQUENCE [LARGE SCALE GENOMIC DNA]</scope>
    <source>
        <strain evidence="1 2">RP-1-16</strain>
    </source>
</reference>
<name>A0A4U1G8V9_9SPHI</name>
<evidence type="ECO:0008006" key="3">
    <source>
        <dbReference type="Google" id="ProtNLM"/>
    </source>
</evidence>
<organism evidence="1 2">
    <name type="scientific">Pedobacter hiemivivus</name>
    <dbReference type="NCBI Taxonomy" id="2530454"/>
    <lineage>
        <taxon>Bacteria</taxon>
        <taxon>Pseudomonadati</taxon>
        <taxon>Bacteroidota</taxon>
        <taxon>Sphingobacteriia</taxon>
        <taxon>Sphingobacteriales</taxon>
        <taxon>Sphingobacteriaceae</taxon>
        <taxon>Pedobacter</taxon>
    </lineage>
</organism>
<gene>
    <name evidence="1" type="ORF">FBD94_15430</name>
</gene>
<comment type="caution">
    <text evidence="1">The sequence shown here is derived from an EMBL/GenBank/DDBJ whole genome shotgun (WGS) entry which is preliminary data.</text>
</comment>
<sequence>MKVDLTLLKRIHECILKETTGSPDFMAEKLGISKRFLHVILDYLKSEFDAPIAYSRLRETYYYTEEWEFYIGDLKRIKSELIKGVLETIHNTVRIAIVIGVMVF</sequence>
<dbReference type="EMBL" id="SWDX01000005">
    <property type="protein sequence ID" value="TKC60295.1"/>
    <property type="molecule type" value="Genomic_DNA"/>
</dbReference>
<evidence type="ECO:0000313" key="2">
    <source>
        <dbReference type="Proteomes" id="UP000309594"/>
    </source>
</evidence>
<dbReference type="RefSeq" id="WP_136880832.1">
    <property type="nucleotide sequence ID" value="NZ_SWDX01000005.1"/>
</dbReference>
<proteinExistence type="predicted"/>
<evidence type="ECO:0000313" key="1">
    <source>
        <dbReference type="EMBL" id="TKC60295.1"/>
    </source>
</evidence>
<dbReference type="AlphaFoldDB" id="A0A4U1G8V9"/>
<protein>
    <recommendedName>
        <fullName evidence="3">HTH domain-containing protein</fullName>
    </recommendedName>
</protein>